<sequence>MWSVEPGDKVTFTVVWSARGGECRGRRVRRDDTWKSENVGIAEGRITQMRDAGDFRYGVIINHHVRDCSRSIRFVDRSHEYRDGDKARCVAERYGEGHPMSGRCRCRCRARDMARIGPPRS</sequence>
<dbReference type="AlphaFoldDB" id="A0A7S2NDR0"/>
<organism evidence="1">
    <name type="scientific">Zooxanthella nutricula</name>
    <dbReference type="NCBI Taxonomy" id="1333877"/>
    <lineage>
        <taxon>Eukaryota</taxon>
        <taxon>Sar</taxon>
        <taxon>Alveolata</taxon>
        <taxon>Dinophyceae</taxon>
        <taxon>Peridiniales</taxon>
        <taxon>Peridiniales incertae sedis</taxon>
        <taxon>Zooxanthella</taxon>
    </lineage>
</organism>
<proteinExistence type="predicted"/>
<gene>
    <name evidence="1" type="ORF">BRAN1462_LOCUS13945</name>
</gene>
<accession>A0A7S2NDR0</accession>
<dbReference type="EMBL" id="HBGW01022052">
    <property type="protein sequence ID" value="CAD9535277.1"/>
    <property type="molecule type" value="Transcribed_RNA"/>
</dbReference>
<protein>
    <submittedName>
        <fullName evidence="1">Uncharacterized protein</fullName>
    </submittedName>
</protein>
<reference evidence="1" key="1">
    <citation type="submission" date="2021-01" db="EMBL/GenBank/DDBJ databases">
        <authorList>
            <person name="Corre E."/>
            <person name="Pelletier E."/>
            <person name="Niang G."/>
            <person name="Scheremetjew M."/>
            <person name="Finn R."/>
            <person name="Kale V."/>
            <person name="Holt S."/>
            <person name="Cochrane G."/>
            <person name="Meng A."/>
            <person name="Brown T."/>
            <person name="Cohen L."/>
        </authorList>
    </citation>
    <scope>NUCLEOTIDE SEQUENCE</scope>
    <source>
        <strain evidence="1">RCC3387</strain>
    </source>
</reference>
<name>A0A7S2NDR0_9DINO</name>
<evidence type="ECO:0000313" key="1">
    <source>
        <dbReference type="EMBL" id="CAD9535277.1"/>
    </source>
</evidence>